<gene>
    <name evidence="1" type="ORF">ALEPTO_LOCUS5479</name>
</gene>
<dbReference type="AlphaFoldDB" id="A0A9N9AWJ2"/>
<dbReference type="EMBL" id="CAJVPS010001550">
    <property type="protein sequence ID" value="CAG8542470.1"/>
    <property type="molecule type" value="Genomic_DNA"/>
</dbReference>
<proteinExistence type="predicted"/>
<name>A0A9N9AWJ2_9GLOM</name>
<reference evidence="1" key="1">
    <citation type="submission" date="2021-06" db="EMBL/GenBank/DDBJ databases">
        <authorList>
            <person name="Kallberg Y."/>
            <person name="Tangrot J."/>
            <person name="Rosling A."/>
        </authorList>
    </citation>
    <scope>NUCLEOTIDE SEQUENCE</scope>
    <source>
        <strain evidence="1">FL130A</strain>
    </source>
</reference>
<keyword evidence="2" id="KW-1185">Reference proteome</keyword>
<accession>A0A9N9AWJ2</accession>
<dbReference type="Proteomes" id="UP000789508">
    <property type="component" value="Unassembled WGS sequence"/>
</dbReference>
<organism evidence="1 2">
    <name type="scientific">Ambispora leptoticha</name>
    <dbReference type="NCBI Taxonomy" id="144679"/>
    <lineage>
        <taxon>Eukaryota</taxon>
        <taxon>Fungi</taxon>
        <taxon>Fungi incertae sedis</taxon>
        <taxon>Mucoromycota</taxon>
        <taxon>Glomeromycotina</taxon>
        <taxon>Glomeromycetes</taxon>
        <taxon>Archaeosporales</taxon>
        <taxon>Ambisporaceae</taxon>
        <taxon>Ambispora</taxon>
    </lineage>
</organism>
<protein>
    <submittedName>
        <fullName evidence="1">8146_t:CDS:1</fullName>
    </submittedName>
</protein>
<evidence type="ECO:0000313" key="2">
    <source>
        <dbReference type="Proteomes" id="UP000789508"/>
    </source>
</evidence>
<comment type="caution">
    <text evidence="1">The sequence shown here is derived from an EMBL/GenBank/DDBJ whole genome shotgun (WGS) entry which is preliminary data.</text>
</comment>
<dbReference type="OrthoDB" id="10385110at2759"/>
<sequence>MHHYFFQNKIISQSGTLSPNDYLATKQTTSSLTPDLHEEFFDVMDAFNDVQVEEAVANRII</sequence>
<evidence type="ECO:0000313" key="1">
    <source>
        <dbReference type="EMBL" id="CAG8542470.1"/>
    </source>
</evidence>